<keyword evidence="6" id="KW-0456">Lyase</keyword>
<dbReference type="EMBL" id="AYRZ02000008">
    <property type="protein sequence ID" value="PHT74575.1"/>
    <property type="molecule type" value="Genomic_DNA"/>
</dbReference>
<evidence type="ECO:0000256" key="4">
    <source>
        <dbReference type="ARBA" id="ARBA00022691"/>
    </source>
</evidence>
<evidence type="ECO:0000256" key="7">
    <source>
        <dbReference type="ARBA" id="ARBA00033478"/>
    </source>
</evidence>
<dbReference type="InterPro" id="IPR050478">
    <property type="entry name" value="Ethylene_sulfur-biosynth"/>
</dbReference>
<dbReference type="OMA" id="PYFAEYK"/>
<dbReference type="SUPFAM" id="SSF53383">
    <property type="entry name" value="PLP-dependent transferases"/>
    <property type="match status" value="1"/>
</dbReference>
<evidence type="ECO:0000313" key="13">
    <source>
        <dbReference type="Proteomes" id="UP000222542"/>
    </source>
</evidence>
<feature type="domain" description="Aminotransferase class I/classII large" evidence="11">
    <location>
        <begin position="49"/>
        <end position="431"/>
    </location>
</feature>
<dbReference type="Gramene" id="PHT74575">
    <property type="protein sequence ID" value="PHT74575"/>
    <property type="gene ID" value="T459_21852"/>
</dbReference>
<evidence type="ECO:0000256" key="3">
    <source>
        <dbReference type="ARBA" id="ARBA00022666"/>
    </source>
</evidence>
<dbReference type="CDD" id="cd00609">
    <property type="entry name" value="AAT_like"/>
    <property type="match status" value="1"/>
</dbReference>
<evidence type="ECO:0000256" key="6">
    <source>
        <dbReference type="ARBA" id="ARBA00023239"/>
    </source>
</evidence>
<dbReference type="OrthoDB" id="691673at2759"/>
<comment type="catalytic activity">
    <reaction evidence="10">
        <text>S-adenosyl-L-methionine = 1-aminocyclopropane-1-carboxylate + S-methyl-5'-thioadenosine + H(+)</text>
        <dbReference type="Rhea" id="RHEA:21744"/>
        <dbReference type="ChEBI" id="CHEBI:15378"/>
        <dbReference type="ChEBI" id="CHEBI:17509"/>
        <dbReference type="ChEBI" id="CHEBI:58360"/>
        <dbReference type="ChEBI" id="CHEBI:59789"/>
        <dbReference type="EC" id="4.4.1.14"/>
    </reaction>
</comment>
<keyword evidence="13" id="KW-1185">Reference proteome</keyword>
<dbReference type="Gene3D" id="3.40.640.10">
    <property type="entry name" value="Type I PLP-dependent aspartate aminotransferase-like (Major domain)"/>
    <property type="match status" value="1"/>
</dbReference>
<dbReference type="FunFam" id="3.90.1150.10:FF:000038">
    <property type="entry name" value="1-aminocyclopropane-1-carboxylate synthase 2"/>
    <property type="match status" value="1"/>
</dbReference>
<dbReference type="InterPro" id="IPR015424">
    <property type="entry name" value="PyrdxlP-dep_Trfase"/>
</dbReference>
<dbReference type="InterPro" id="IPR015421">
    <property type="entry name" value="PyrdxlP-dep_Trfase_major"/>
</dbReference>
<dbReference type="Pfam" id="PF00155">
    <property type="entry name" value="Aminotran_1_2"/>
    <property type="match status" value="1"/>
</dbReference>
<dbReference type="Gene3D" id="3.90.1150.10">
    <property type="entry name" value="Aspartate Aminotransferase, domain 1"/>
    <property type="match status" value="1"/>
</dbReference>
<dbReference type="InterPro" id="IPR004839">
    <property type="entry name" value="Aminotransferase_I/II_large"/>
</dbReference>
<keyword evidence="3" id="KW-0266">Ethylene biosynthesis</keyword>
<reference evidence="12 13" key="2">
    <citation type="journal article" date="2017" name="Genome Biol.">
        <title>New reference genome sequences of hot pepper reveal the massive evolution of plant disease-resistance genes by retroduplication.</title>
        <authorList>
            <person name="Kim S."/>
            <person name="Park J."/>
            <person name="Yeom S.I."/>
            <person name="Kim Y.M."/>
            <person name="Seo E."/>
            <person name="Kim K.T."/>
            <person name="Kim M.S."/>
            <person name="Lee J.M."/>
            <person name="Cheong K."/>
            <person name="Shin H.S."/>
            <person name="Kim S.B."/>
            <person name="Han K."/>
            <person name="Lee J."/>
            <person name="Park M."/>
            <person name="Lee H.A."/>
            <person name="Lee H.Y."/>
            <person name="Lee Y."/>
            <person name="Oh S."/>
            <person name="Lee J.H."/>
            <person name="Choi E."/>
            <person name="Choi E."/>
            <person name="Lee S.E."/>
            <person name="Jeon J."/>
            <person name="Kim H."/>
            <person name="Choi G."/>
            <person name="Song H."/>
            <person name="Lee J."/>
            <person name="Lee S.C."/>
            <person name="Kwon J.K."/>
            <person name="Lee H.Y."/>
            <person name="Koo N."/>
            <person name="Hong Y."/>
            <person name="Kim R.W."/>
            <person name="Kang W.H."/>
            <person name="Huh J.H."/>
            <person name="Kang B.C."/>
            <person name="Yang T.J."/>
            <person name="Lee Y.H."/>
            <person name="Bennetzen J.L."/>
            <person name="Choi D."/>
        </authorList>
    </citation>
    <scope>NUCLEOTIDE SEQUENCE [LARGE SCALE GENOMIC DNA]</scope>
    <source>
        <strain evidence="13">cv. CM334</strain>
    </source>
</reference>
<evidence type="ECO:0000256" key="8">
    <source>
        <dbReference type="ARBA" id="ARBA00037888"/>
    </source>
</evidence>
<comment type="cofactor">
    <cofactor evidence="1">
        <name>pyridoxal 5'-phosphate</name>
        <dbReference type="ChEBI" id="CHEBI:597326"/>
    </cofactor>
</comment>
<comment type="pathway">
    <text evidence="8">Alkene biosynthesis; ethylene biosynthesis via S-adenosyl-L-methionine; ethylene from S-adenosyl-L-methionine: step 1/2.</text>
</comment>
<evidence type="ECO:0000256" key="5">
    <source>
        <dbReference type="ARBA" id="ARBA00022898"/>
    </source>
</evidence>
<dbReference type="GO" id="GO:0016847">
    <property type="term" value="F:1-aminocyclopropane-1-carboxylate synthase activity"/>
    <property type="evidence" value="ECO:0007669"/>
    <property type="project" value="UniProtKB-EC"/>
</dbReference>
<dbReference type="PRINTS" id="PR00753">
    <property type="entry name" value="ACCSYNTHASE"/>
</dbReference>
<dbReference type="InterPro" id="IPR015422">
    <property type="entry name" value="PyrdxlP-dep_Trfase_small"/>
</dbReference>
<sequence length="486" mass="54817">MGFECAKNNAILSKLATNEEHGENSPYFDGWKAYDNDPFHPLKNPNGVIQMGLAENQLCFDLIEEWIKRNPKASICSNEGIKSFKAIANFQDYHGLPEFRRAIAKFMEKTRGGRVRFDPERVVMAGGATGANESIIFCLADPGDAFLVPSPYYPAFNRDLRWRTGVQLIPIHCESSNNFQITAKAVKEAYENAQKSNIKVKGLILTNPSNPLGTTLDKHTLKSLLNFTNQHNLHLVCDEIYAATVFDMPQFVSIAEIVEDNEMSHCNKDLVHIVYSLSKDMGLPGFRIGIIYSFNDAVVSCARKMSSFGLVSTQTQHFLAAMLNDEKFVVNYLAESARRLANRHKHFTNGLEEVGITCLKNNAGLFCWMDLRKLLRDSTFDSEMSLWRVIINDVKLNVSPGSSFDCQEPGWFRVCFANMDDGTVDIALARIRRFVGVKKSGDESNAMEKKQQWKKNNLRLSFSKRMYDESVLSPLSSPIPHSPLVR</sequence>
<dbReference type="SMR" id="A0A1U8E2Z5"/>
<gene>
    <name evidence="12" type="ORF">T459_21852</name>
</gene>
<protein>
    <recommendedName>
        <fullName evidence="9">1-aminocyclopropane-1-carboxylate synthase</fullName>
        <ecNumber evidence="9">4.4.1.14</ecNumber>
    </recommendedName>
</protein>
<dbReference type="KEGG" id="cann:107839239"/>
<evidence type="ECO:0000256" key="1">
    <source>
        <dbReference type="ARBA" id="ARBA00001933"/>
    </source>
</evidence>
<evidence type="ECO:0000256" key="2">
    <source>
        <dbReference type="ARBA" id="ARBA00007441"/>
    </source>
</evidence>
<reference evidence="12 13" key="1">
    <citation type="journal article" date="2014" name="Nat. Genet.">
        <title>Genome sequence of the hot pepper provides insights into the evolution of pungency in Capsicum species.</title>
        <authorList>
            <person name="Kim S."/>
            <person name="Park M."/>
            <person name="Yeom S.I."/>
            <person name="Kim Y.M."/>
            <person name="Lee J.M."/>
            <person name="Lee H.A."/>
            <person name="Seo E."/>
            <person name="Choi J."/>
            <person name="Cheong K."/>
            <person name="Kim K.T."/>
            <person name="Jung K."/>
            <person name="Lee G.W."/>
            <person name="Oh S.K."/>
            <person name="Bae C."/>
            <person name="Kim S.B."/>
            <person name="Lee H.Y."/>
            <person name="Kim S.Y."/>
            <person name="Kim M.S."/>
            <person name="Kang B.C."/>
            <person name="Jo Y.D."/>
            <person name="Yang H.B."/>
            <person name="Jeong H.J."/>
            <person name="Kang W.H."/>
            <person name="Kwon J.K."/>
            <person name="Shin C."/>
            <person name="Lim J.Y."/>
            <person name="Park J.H."/>
            <person name="Huh J.H."/>
            <person name="Kim J.S."/>
            <person name="Kim B.D."/>
            <person name="Cohen O."/>
            <person name="Paran I."/>
            <person name="Suh M.C."/>
            <person name="Lee S.B."/>
            <person name="Kim Y.K."/>
            <person name="Shin Y."/>
            <person name="Noh S.J."/>
            <person name="Park J."/>
            <person name="Seo Y.S."/>
            <person name="Kwon S.Y."/>
            <person name="Kim H.A."/>
            <person name="Park J.M."/>
            <person name="Kim H.J."/>
            <person name="Choi S.B."/>
            <person name="Bosland P.W."/>
            <person name="Reeves G."/>
            <person name="Jo S.H."/>
            <person name="Lee B.W."/>
            <person name="Cho H.T."/>
            <person name="Choi H.S."/>
            <person name="Lee M.S."/>
            <person name="Yu Y."/>
            <person name="Do Choi Y."/>
            <person name="Park B.S."/>
            <person name="van Deynze A."/>
            <person name="Ashrafi H."/>
            <person name="Hill T."/>
            <person name="Kim W.T."/>
            <person name="Pai H.S."/>
            <person name="Ahn H.K."/>
            <person name="Yeam I."/>
            <person name="Giovannoni J.J."/>
            <person name="Rose J.K."/>
            <person name="Sorensen I."/>
            <person name="Lee S.J."/>
            <person name="Kim R.W."/>
            <person name="Choi I.Y."/>
            <person name="Choi B.S."/>
            <person name="Lim J.S."/>
            <person name="Lee Y.H."/>
            <person name="Choi D."/>
        </authorList>
    </citation>
    <scope>NUCLEOTIDE SEQUENCE [LARGE SCALE GENOMIC DNA]</scope>
    <source>
        <strain evidence="13">cv. CM334</strain>
    </source>
</reference>
<dbReference type="InterPro" id="IPR004838">
    <property type="entry name" value="NHTrfase_class1_PyrdxlP-BS"/>
</dbReference>
<dbReference type="Proteomes" id="UP000222542">
    <property type="component" value="Unassembled WGS sequence"/>
</dbReference>
<dbReference type="PANTHER" id="PTHR43795:SF74">
    <property type="entry name" value="1-AMINOCYCLOPROPANE-1-CARBOXYLATE SYNTHASE-LIKE PROTEIN 1"/>
    <property type="match status" value="1"/>
</dbReference>
<dbReference type="GO" id="GO:0030170">
    <property type="term" value="F:pyridoxal phosphate binding"/>
    <property type="evidence" value="ECO:0007669"/>
    <property type="project" value="InterPro"/>
</dbReference>
<accession>A0A1U8E2Z5</accession>
<comment type="similarity">
    <text evidence="2">Belongs to the class-I pyridoxal-phosphate-dependent aminotransferase family.</text>
</comment>
<dbReference type="FunFam" id="3.40.640.10:FF:000051">
    <property type="entry name" value="1-aminocyclopropane-1-carboxylate synthase 3"/>
    <property type="match status" value="1"/>
</dbReference>
<keyword evidence="5" id="KW-0663">Pyridoxal phosphate</keyword>
<dbReference type="GO" id="GO:0009693">
    <property type="term" value="P:ethylene biosynthetic process"/>
    <property type="evidence" value="ECO:0007669"/>
    <property type="project" value="UniProtKB-KW"/>
</dbReference>
<organism evidence="12 13">
    <name type="scientific">Capsicum annuum</name>
    <name type="common">Capsicum pepper</name>
    <dbReference type="NCBI Taxonomy" id="4072"/>
    <lineage>
        <taxon>Eukaryota</taxon>
        <taxon>Viridiplantae</taxon>
        <taxon>Streptophyta</taxon>
        <taxon>Embryophyta</taxon>
        <taxon>Tracheophyta</taxon>
        <taxon>Spermatophyta</taxon>
        <taxon>Magnoliopsida</taxon>
        <taxon>eudicotyledons</taxon>
        <taxon>Gunneridae</taxon>
        <taxon>Pentapetalae</taxon>
        <taxon>asterids</taxon>
        <taxon>lamiids</taxon>
        <taxon>Solanales</taxon>
        <taxon>Solanaceae</taxon>
        <taxon>Solanoideae</taxon>
        <taxon>Capsiceae</taxon>
        <taxon>Capsicum</taxon>
    </lineage>
</organism>
<dbReference type="PROSITE" id="PS00105">
    <property type="entry name" value="AA_TRANSFER_CLASS_1"/>
    <property type="match status" value="1"/>
</dbReference>
<evidence type="ECO:0000256" key="9">
    <source>
        <dbReference type="ARBA" id="ARBA00039053"/>
    </source>
</evidence>
<proteinExistence type="inferred from homology"/>
<dbReference type="GO" id="GO:0009835">
    <property type="term" value="P:fruit ripening"/>
    <property type="evidence" value="ECO:0007669"/>
    <property type="project" value="UniProtKB-KW"/>
</dbReference>
<dbReference type="GO" id="GO:0008483">
    <property type="term" value="F:transaminase activity"/>
    <property type="evidence" value="ECO:0000318"/>
    <property type="project" value="GO_Central"/>
</dbReference>
<dbReference type="EC" id="4.4.1.14" evidence="9"/>
<dbReference type="PANTHER" id="PTHR43795">
    <property type="entry name" value="BIFUNCTIONAL ASPARTATE AMINOTRANSFERASE AND GLUTAMATE/ASPARTATE-PREPHENATE AMINOTRANSFERASE-RELATED"/>
    <property type="match status" value="1"/>
</dbReference>
<evidence type="ECO:0000256" key="10">
    <source>
        <dbReference type="ARBA" id="ARBA00049554"/>
    </source>
</evidence>
<evidence type="ECO:0000259" key="11">
    <source>
        <dbReference type="Pfam" id="PF00155"/>
    </source>
</evidence>
<name>A0A1U8E2Z5_CAPAN</name>
<dbReference type="GO" id="GO:0006520">
    <property type="term" value="P:amino acid metabolic process"/>
    <property type="evidence" value="ECO:0000318"/>
    <property type="project" value="GO_Central"/>
</dbReference>
<keyword evidence="7" id="KW-0292">Fruit ripening</keyword>
<dbReference type="STRING" id="4072.A0A1U8E2Z5"/>
<dbReference type="AlphaFoldDB" id="A0A1U8E2Z5"/>
<keyword evidence="4" id="KW-0949">S-adenosyl-L-methionine</keyword>
<evidence type="ECO:0000313" key="12">
    <source>
        <dbReference type="EMBL" id="PHT74575.1"/>
    </source>
</evidence>
<comment type="caution">
    <text evidence="12">The sequence shown here is derived from an EMBL/GenBank/DDBJ whole genome shotgun (WGS) entry which is preliminary data.</text>
</comment>